<dbReference type="InterPro" id="IPR006319">
    <property type="entry name" value="PEP_synth"/>
</dbReference>
<sequence>MKNSSISQRKKFREEDNEKRERLRFLKKEIGMPFDEPVQFEATDLANNTNEFEKYFKRHSEEYCALRLIPKHPDLPKLRMRGLIIRKAYDWFKEQDIDPTKYRADFIPHSERPLWSTIFVVNKNGIFGEIIRGMHNQLTQGFFDVNRPILFSHDFKKLTLSDDNEKAEKEVRKIIDYLYVKDSKKRKLIEKEFGIRFFNNYLEGYFETITVEEFGLWFIDFNRILGKIYEDFEIDIKRVSKKASGSSKITKGRVASAGIAKGAVRIIDNNNVFKKTLNKGDILVCEMTTPDYIVHIKNAAAIVTDKGGILCHAAIVAREFGIPCIVGTNNATSLLKEGDLIEVNAQKGTVKILT</sequence>
<dbReference type="Gene3D" id="3.50.30.10">
    <property type="entry name" value="Phosphohistidine domain"/>
    <property type="match status" value="1"/>
</dbReference>
<keyword evidence="5" id="KW-0670">Pyruvate</keyword>
<dbReference type="GO" id="GO:0008986">
    <property type="term" value="F:pyruvate, water dikinase activity"/>
    <property type="evidence" value="ECO:0007669"/>
    <property type="project" value="InterPro"/>
</dbReference>
<organism evidence="5 6">
    <name type="scientific">Candidatus Woesebacteria bacterium GW2011_GWB1_39_10b</name>
    <dbReference type="NCBI Taxonomy" id="1618573"/>
    <lineage>
        <taxon>Bacteria</taxon>
        <taxon>Candidatus Woeseibacteriota</taxon>
    </lineage>
</organism>
<dbReference type="InterPro" id="IPR036637">
    <property type="entry name" value="Phosphohistidine_dom_sf"/>
</dbReference>
<evidence type="ECO:0000256" key="2">
    <source>
        <dbReference type="ARBA" id="ARBA00022741"/>
    </source>
</evidence>
<evidence type="ECO:0000256" key="1">
    <source>
        <dbReference type="ARBA" id="ARBA00007837"/>
    </source>
</evidence>
<dbReference type="PANTHER" id="PTHR43030:SF1">
    <property type="entry name" value="PHOSPHOENOLPYRUVATE SYNTHASE"/>
    <property type="match status" value="1"/>
</dbReference>
<proteinExistence type="inferred from homology"/>
<dbReference type="InterPro" id="IPR008279">
    <property type="entry name" value="PEP-util_enz_mobile_dom"/>
</dbReference>
<evidence type="ECO:0000313" key="6">
    <source>
        <dbReference type="Proteomes" id="UP000034932"/>
    </source>
</evidence>
<reference evidence="5 6" key="1">
    <citation type="journal article" date="2015" name="Nature">
        <title>rRNA introns, odd ribosomes, and small enigmatic genomes across a large radiation of phyla.</title>
        <authorList>
            <person name="Brown C.T."/>
            <person name="Hug L.A."/>
            <person name="Thomas B.C."/>
            <person name="Sharon I."/>
            <person name="Castelle C.J."/>
            <person name="Singh A."/>
            <person name="Wilkins M.J."/>
            <person name="Williams K.H."/>
            <person name="Banfield J.F."/>
        </authorList>
    </citation>
    <scope>NUCLEOTIDE SEQUENCE [LARGE SCALE GENOMIC DNA]</scope>
</reference>
<gene>
    <name evidence="5" type="ORF">UT19_C0006G0009</name>
</gene>
<dbReference type="EMBL" id="LBVW01000006">
    <property type="protein sequence ID" value="KKQ93881.1"/>
    <property type="molecule type" value="Genomic_DNA"/>
</dbReference>
<protein>
    <submittedName>
        <fullName evidence="5">Phosphoenolpyruvate synthase</fullName>
    </submittedName>
</protein>
<dbReference type="Proteomes" id="UP000034932">
    <property type="component" value="Unassembled WGS sequence"/>
</dbReference>
<evidence type="ECO:0000256" key="3">
    <source>
        <dbReference type="ARBA" id="ARBA00022840"/>
    </source>
</evidence>
<name>A0A0G0PWY6_9BACT</name>
<comment type="similarity">
    <text evidence="1">Belongs to the PEP-utilizing enzyme family.</text>
</comment>
<dbReference type="Pfam" id="PF00391">
    <property type="entry name" value="PEP-utilizers"/>
    <property type="match status" value="1"/>
</dbReference>
<dbReference type="PANTHER" id="PTHR43030">
    <property type="entry name" value="PHOSPHOENOLPYRUVATE SYNTHASE"/>
    <property type="match status" value="1"/>
</dbReference>
<comment type="caution">
    <text evidence="5">The sequence shown here is derived from an EMBL/GenBank/DDBJ whole genome shotgun (WGS) entry which is preliminary data.</text>
</comment>
<dbReference type="AlphaFoldDB" id="A0A0G0PWY6"/>
<dbReference type="SUPFAM" id="SSF52009">
    <property type="entry name" value="Phosphohistidine domain"/>
    <property type="match status" value="1"/>
</dbReference>
<evidence type="ECO:0000259" key="4">
    <source>
        <dbReference type="Pfam" id="PF00391"/>
    </source>
</evidence>
<feature type="domain" description="PEP-utilising enzyme mobile" evidence="4">
    <location>
        <begin position="278"/>
        <end position="348"/>
    </location>
</feature>
<keyword evidence="2" id="KW-0547">Nucleotide-binding</keyword>
<dbReference type="PATRIC" id="fig|1618573.3.peg.461"/>
<accession>A0A0G0PWY6</accession>
<dbReference type="STRING" id="1618573.UT19_C0006G0009"/>
<dbReference type="GO" id="GO:0005524">
    <property type="term" value="F:ATP binding"/>
    <property type="evidence" value="ECO:0007669"/>
    <property type="project" value="UniProtKB-KW"/>
</dbReference>
<evidence type="ECO:0000313" key="5">
    <source>
        <dbReference type="EMBL" id="KKQ93881.1"/>
    </source>
</evidence>
<keyword evidence="3" id="KW-0067">ATP-binding</keyword>